<organism evidence="1 2">
    <name type="scientific">Trifolium medium</name>
    <dbReference type="NCBI Taxonomy" id="97028"/>
    <lineage>
        <taxon>Eukaryota</taxon>
        <taxon>Viridiplantae</taxon>
        <taxon>Streptophyta</taxon>
        <taxon>Embryophyta</taxon>
        <taxon>Tracheophyta</taxon>
        <taxon>Spermatophyta</taxon>
        <taxon>Magnoliopsida</taxon>
        <taxon>eudicotyledons</taxon>
        <taxon>Gunneridae</taxon>
        <taxon>Pentapetalae</taxon>
        <taxon>rosids</taxon>
        <taxon>fabids</taxon>
        <taxon>Fabales</taxon>
        <taxon>Fabaceae</taxon>
        <taxon>Papilionoideae</taxon>
        <taxon>50 kb inversion clade</taxon>
        <taxon>NPAAA clade</taxon>
        <taxon>Hologalegina</taxon>
        <taxon>IRL clade</taxon>
        <taxon>Trifolieae</taxon>
        <taxon>Trifolium</taxon>
    </lineage>
</organism>
<dbReference type="Proteomes" id="UP000265520">
    <property type="component" value="Unassembled WGS sequence"/>
</dbReference>
<reference evidence="1 2" key="1">
    <citation type="journal article" date="2018" name="Front. Plant Sci.">
        <title>Red Clover (Trifolium pratense) and Zigzag Clover (T. medium) - A Picture of Genomic Similarities and Differences.</title>
        <authorList>
            <person name="Dluhosova J."/>
            <person name="Istvanek J."/>
            <person name="Nedelnik J."/>
            <person name="Repkova J."/>
        </authorList>
    </citation>
    <scope>NUCLEOTIDE SEQUENCE [LARGE SCALE GENOMIC DNA]</scope>
    <source>
        <strain evidence="2">cv. 10/8</strain>
        <tissue evidence="1">Leaf</tissue>
    </source>
</reference>
<comment type="caution">
    <text evidence="1">The sequence shown here is derived from an EMBL/GenBank/DDBJ whole genome shotgun (WGS) entry which is preliminary data.</text>
</comment>
<feature type="non-terminal residue" evidence="1">
    <location>
        <position position="1"/>
    </location>
</feature>
<proteinExistence type="predicted"/>
<dbReference type="AlphaFoldDB" id="A0A392W5C6"/>
<name>A0A392W5C6_9FABA</name>
<dbReference type="EMBL" id="LXQA011371386">
    <property type="protein sequence ID" value="MCI94953.1"/>
    <property type="molecule type" value="Genomic_DNA"/>
</dbReference>
<keyword evidence="2" id="KW-1185">Reference proteome</keyword>
<protein>
    <submittedName>
        <fullName evidence="1">Uncharacterized protein</fullName>
    </submittedName>
</protein>
<evidence type="ECO:0000313" key="2">
    <source>
        <dbReference type="Proteomes" id="UP000265520"/>
    </source>
</evidence>
<sequence length="39" mass="4184">SENSLAQRACLDSNLKLAGWSKESSGMVLAQRGTLHQVP</sequence>
<evidence type="ECO:0000313" key="1">
    <source>
        <dbReference type="EMBL" id="MCI94953.1"/>
    </source>
</evidence>
<accession>A0A392W5C6</accession>